<name>X1I7E0_9ZZZZ</name>
<proteinExistence type="predicted"/>
<reference evidence="3" key="1">
    <citation type="journal article" date="2014" name="Front. Microbiol.">
        <title>High frequency of phylogenetically diverse reductive dehalogenase-homologous genes in deep subseafloor sedimentary metagenomes.</title>
        <authorList>
            <person name="Kawai M."/>
            <person name="Futagami T."/>
            <person name="Toyoda A."/>
            <person name="Takaki Y."/>
            <person name="Nishi S."/>
            <person name="Hori S."/>
            <person name="Arai W."/>
            <person name="Tsubouchi T."/>
            <person name="Morono Y."/>
            <person name="Uchiyama I."/>
            <person name="Ito T."/>
            <person name="Fujiyama A."/>
            <person name="Inagaki F."/>
            <person name="Takami H."/>
        </authorList>
    </citation>
    <scope>NUCLEOTIDE SEQUENCE</scope>
    <source>
        <strain evidence="3">Expedition CK06-06</strain>
    </source>
</reference>
<evidence type="ECO:0000313" key="3">
    <source>
        <dbReference type="EMBL" id="GAH61999.1"/>
    </source>
</evidence>
<dbReference type="InterPro" id="IPR050452">
    <property type="entry name" value="Metacaspase"/>
</dbReference>
<accession>X1I7E0</accession>
<dbReference type="AlphaFoldDB" id="X1I7E0"/>
<feature type="non-terminal residue" evidence="3">
    <location>
        <position position="1"/>
    </location>
</feature>
<organism evidence="3">
    <name type="scientific">marine sediment metagenome</name>
    <dbReference type="NCBI Taxonomy" id="412755"/>
    <lineage>
        <taxon>unclassified sequences</taxon>
        <taxon>metagenomes</taxon>
        <taxon>ecological metagenomes</taxon>
    </lineage>
</organism>
<comment type="caution">
    <text evidence="3">The sequence shown here is derived from an EMBL/GenBank/DDBJ whole genome shotgun (WGS) entry which is preliminary data.</text>
</comment>
<evidence type="ECO:0000259" key="2">
    <source>
        <dbReference type="Pfam" id="PF00656"/>
    </source>
</evidence>
<dbReference type="GO" id="GO:0006508">
    <property type="term" value="P:proteolysis"/>
    <property type="evidence" value="ECO:0007669"/>
    <property type="project" value="InterPro"/>
</dbReference>
<dbReference type="GO" id="GO:0005737">
    <property type="term" value="C:cytoplasm"/>
    <property type="evidence" value="ECO:0007669"/>
    <property type="project" value="TreeGrafter"/>
</dbReference>
<dbReference type="InterPro" id="IPR011600">
    <property type="entry name" value="Pept_C14_caspase"/>
</dbReference>
<dbReference type="Gene3D" id="3.40.50.1460">
    <property type="match status" value="1"/>
</dbReference>
<evidence type="ECO:0000256" key="1">
    <source>
        <dbReference type="SAM" id="MobiDB-lite"/>
    </source>
</evidence>
<gene>
    <name evidence="3" type="ORF">S03H2_51691</name>
</gene>
<feature type="domain" description="Peptidase C14 caspase" evidence="2">
    <location>
        <begin position="31"/>
        <end position="172"/>
    </location>
</feature>
<feature type="region of interest" description="Disordered" evidence="1">
    <location>
        <begin position="1"/>
        <end position="24"/>
    </location>
</feature>
<dbReference type="InterPro" id="IPR029030">
    <property type="entry name" value="Caspase-like_dom_sf"/>
</dbReference>
<dbReference type="PANTHER" id="PTHR48104">
    <property type="entry name" value="METACASPASE-4"/>
    <property type="match status" value="1"/>
</dbReference>
<protein>
    <recommendedName>
        <fullName evidence="2">Peptidase C14 caspase domain-containing protein</fullName>
    </recommendedName>
</protein>
<dbReference type="GO" id="GO:0004197">
    <property type="term" value="F:cysteine-type endopeptidase activity"/>
    <property type="evidence" value="ECO:0007669"/>
    <property type="project" value="InterPro"/>
</dbReference>
<dbReference type="PANTHER" id="PTHR48104:SF30">
    <property type="entry name" value="METACASPASE-1"/>
    <property type="match status" value="1"/>
</dbReference>
<sequence length="210" mass="22771">YDSTEKQGSDTITVTVDSGSPPPPPSPGNYYALIVGISDYGYINDLSYCDEDATDWYNYLSGIGYDSITVLGDGHISDYPKYDGLATKANILEELSILAANKGPEDTIAFIFSGHGAAFDSTQHVICPWDTSATTWDYDLYDYELAPIIGNTNAGNIFLFFDSCNSGGFLPELQANNPVGTVYVTTTCTAKGIREIIESCNTSKSKRRIS</sequence>
<dbReference type="SUPFAM" id="SSF52129">
    <property type="entry name" value="Caspase-like"/>
    <property type="match status" value="1"/>
</dbReference>
<dbReference type="EMBL" id="BARU01032810">
    <property type="protein sequence ID" value="GAH61999.1"/>
    <property type="molecule type" value="Genomic_DNA"/>
</dbReference>
<dbReference type="Pfam" id="PF00656">
    <property type="entry name" value="Peptidase_C14"/>
    <property type="match status" value="1"/>
</dbReference>